<reference evidence="2" key="1">
    <citation type="journal article" date="2023" name="Int. J. Syst. Evol. Microbiol.">
        <title>Sinisalibacter aestuarii sp. nov., isolated from estuarine sediment of the Arakawa River.</title>
        <authorList>
            <person name="Arafat S.T."/>
            <person name="Hirano S."/>
            <person name="Sato A."/>
            <person name="Takeuchi K."/>
            <person name="Yasuda T."/>
            <person name="Terahara T."/>
            <person name="Hamada M."/>
            <person name="Kobayashi T."/>
        </authorList>
    </citation>
    <scope>NUCLEOTIDE SEQUENCE</scope>
    <source>
        <strain evidence="2">B-399</strain>
    </source>
</reference>
<sequence>MRSIIALALMTTPALAHPGAGLHLHEAGGFWIAAAAFTIGLGLTLRVVVQAVRAKA</sequence>
<dbReference type="Proteomes" id="UP001144205">
    <property type="component" value="Unassembled WGS sequence"/>
</dbReference>
<evidence type="ECO:0000256" key="1">
    <source>
        <dbReference type="SAM" id="Phobius"/>
    </source>
</evidence>
<dbReference type="EMBL" id="BROH01000010">
    <property type="protein sequence ID" value="GKY89154.1"/>
    <property type="molecule type" value="Genomic_DNA"/>
</dbReference>
<feature type="transmembrane region" description="Helical" evidence="1">
    <location>
        <begin position="32"/>
        <end position="49"/>
    </location>
</feature>
<dbReference type="RefSeq" id="WP_281843190.1">
    <property type="nucleotide sequence ID" value="NZ_BROH01000010.1"/>
</dbReference>
<keyword evidence="1" id="KW-1133">Transmembrane helix</keyword>
<keyword evidence="1" id="KW-0472">Membrane</keyword>
<comment type="caution">
    <text evidence="2">The sequence shown here is derived from an EMBL/GenBank/DDBJ whole genome shotgun (WGS) entry which is preliminary data.</text>
</comment>
<gene>
    <name evidence="2" type="ORF">STA1M1_30230</name>
</gene>
<evidence type="ECO:0000313" key="2">
    <source>
        <dbReference type="EMBL" id="GKY89154.1"/>
    </source>
</evidence>
<accession>A0ABQ5LW83</accession>
<organism evidence="2 3">
    <name type="scientific">Sinisalibacter aestuarii</name>
    <dbReference type="NCBI Taxonomy" id="2949426"/>
    <lineage>
        <taxon>Bacteria</taxon>
        <taxon>Pseudomonadati</taxon>
        <taxon>Pseudomonadota</taxon>
        <taxon>Alphaproteobacteria</taxon>
        <taxon>Rhodobacterales</taxon>
        <taxon>Roseobacteraceae</taxon>
        <taxon>Sinisalibacter</taxon>
    </lineage>
</organism>
<proteinExistence type="predicted"/>
<keyword evidence="1" id="KW-0812">Transmembrane</keyword>
<evidence type="ECO:0000313" key="3">
    <source>
        <dbReference type="Proteomes" id="UP001144205"/>
    </source>
</evidence>
<keyword evidence="3" id="KW-1185">Reference proteome</keyword>
<name>A0ABQ5LW83_9RHOB</name>
<protein>
    <submittedName>
        <fullName evidence="2">Uncharacterized protein</fullName>
    </submittedName>
</protein>